<dbReference type="EMBL" id="FOGJ01000003">
    <property type="protein sequence ID" value="SER26326.1"/>
    <property type="molecule type" value="Genomic_DNA"/>
</dbReference>
<accession>A0A1H9MRI1</accession>
<dbReference type="RefSeq" id="WP_026503962.1">
    <property type="nucleotide sequence ID" value="NZ_FOGJ01000003.1"/>
</dbReference>
<dbReference type="InterPro" id="IPR011991">
    <property type="entry name" value="ArsR-like_HTH"/>
</dbReference>
<dbReference type="InterPro" id="IPR038475">
    <property type="entry name" value="RecG_C_sf"/>
</dbReference>
<reference evidence="2 3" key="1">
    <citation type="submission" date="2016-10" db="EMBL/GenBank/DDBJ databases">
        <authorList>
            <person name="de Groot N.N."/>
        </authorList>
    </citation>
    <scope>NUCLEOTIDE SEQUENCE [LARGE SCALE GENOMIC DNA]</scope>
    <source>
        <strain evidence="2 3">AR40</strain>
    </source>
</reference>
<evidence type="ECO:0000313" key="2">
    <source>
        <dbReference type="EMBL" id="SER26326.1"/>
    </source>
</evidence>
<proteinExistence type="predicted"/>
<dbReference type="InterPro" id="IPR007421">
    <property type="entry name" value="Schlafen_AlbA_2_dom"/>
</dbReference>
<sequence>MRIEEMFPQYGLEDKKTEYKGIIKEGKSDNGKSLEVGWLKTIVAFANTDGGRLLVGVEDNTHKIVALDKKTADKTILMIHRQIKERVEPEISYDINGIDVNVGDGIRYIIEVIVKKSKNLPVTLHEDGLLGIYVRNFGRTDIASSEQIKDLILLSDNIPFDTAKTDILYSENNYKKLHVVAEERKTKITEKELISKSAITEDKLVTKGMQLFADDYDGLRTKVVATVWPGLTKGGSIVTASEEYTGNLLSVLEKTISFISAHSANGFKKMDTKTVPYISFPARAVTEGVVNAIGHRNYYMYGTQIEVNIFPDRLEITSPGALLGVRELYKEKNIASIIPRRRNEVICNILEMCKYMEKKGSGFDFIEEDYAKAGEEFAPFITADANSFTLTLPDLTFEKGVIDITADSPNVYVEEILEGKNDLRILSYCYNNKRTVKEIASNIGVTPSTYFRSRVIDRLVAKGMLLEIKQAPANLYTSNLEKVKIKL</sequence>
<dbReference type="AlphaFoldDB" id="A0A1H9MRI1"/>
<dbReference type="Pfam" id="PF13749">
    <property type="entry name" value="HATPase_c_4"/>
    <property type="match status" value="1"/>
</dbReference>
<dbReference type="Gene3D" id="3.30.950.30">
    <property type="entry name" value="Schlafen, AAA domain"/>
    <property type="match status" value="1"/>
</dbReference>
<dbReference type="PANTHER" id="PTHR30595">
    <property type="entry name" value="GLPR-RELATED TRANSCRIPTIONAL REPRESSOR"/>
    <property type="match status" value="1"/>
</dbReference>
<organism evidence="2 3">
    <name type="scientific">Butyrivibrio fibrisolvens</name>
    <dbReference type="NCBI Taxonomy" id="831"/>
    <lineage>
        <taxon>Bacteria</taxon>
        <taxon>Bacillati</taxon>
        <taxon>Bacillota</taxon>
        <taxon>Clostridia</taxon>
        <taxon>Lachnospirales</taxon>
        <taxon>Lachnospiraceae</taxon>
        <taxon>Butyrivibrio</taxon>
    </lineage>
</organism>
<dbReference type="Gene3D" id="3.30.565.60">
    <property type="match status" value="1"/>
</dbReference>
<name>A0A1H9MRI1_BUTFI</name>
<dbReference type="PANTHER" id="PTHR30595:SF6">
    <property type="entry name" value="SCHLAFEN ALBA-2 DOMAIN-CONTAINING PROTEIN"/>
    <property type="match status" value="1"/>
</dbReference>
<evidence type="ECO:0000313" key="3">
    <source>
        <dbReference type="Proteomes" id="UP000182584"/>
    </source>
</evidence>
<dbReference type="InterPro" id="IPR038461">
    <property type="entry name" value="Schlafen_AlbA_2_dom_sf"/>
</dbReference>
<protein>
    <submittedName>
        <fullName evidence="2">Predicted transcriptional regulator, contains HTH domain</fullName>
    </submittedName>
</protein>
<evidence type="ECO:0000259" key="1">
    <source>
        <dbReference type="Pfam" id="PF04326"/>
    </source>
</evidence>
<dbReference type="Proteomes" id="UP000182584">
    <property type="component" value="Unassembled WGS sequence"/>
</dbReference>
<gene>
    <name evidence="2" type="ORF">SAMN04487884_103213</name>
</gene>
<dbReference type="Pfam" id="PF04326">
    <property type="entry name" value="SLFN_AlbA_2"/>
    <property type="match status" value="1"/>
</dbReference>
<feature type="domain" description="Schlafen AlbA-2" evidence="1">
    <location>
        <begin position="13"/>
        <end position="139"/>
    </location>
</feature>
<dbReference type="CDD" id="cd00090">
    <property type="entry name" value="HTH_ARSR"/>
    <property type="match status" value="1"/>
</dbReference>